<feature type="domain" description="Integrase catalytic" evidence="2">
    <location>
        <begin position="245"/>
        <end position="450"/>
    </location>
</feature>
<sequence>MKHAYFNIGQHLIFNNIYYQIFSISHEEIILKEAGSPQELKLALNEAERLLRLGTIKFIEENLILTDEGRVFSLISESQREEVLRRYEYVKAAQKEYPWPQRVGLEELIVRVANNIDDCSPPSSLTLYRWWKKWEESGHQLNSLENKPDGKKGYRKYKETIGDIFYEVVNEIYLTKERQSKQEVYFSLISRIKHYNHVMKTAIESPSRATVYRMIGELDDYTVMAERHGIKAANKYYRISGKGVRTTYPLERVEIDHTPLDVMVLDERTGLVIGRPYLTCLLDSHTRMPLAVSIGFEPPSELSVVRALKQAIWGKDDLIKNVPDIKGAWPAFGIPALLVCDNGLEFHSAHLRRICGELNIELMFCPKHEPNYKGRVERFLGTLNGQVSQRIRGTTFSNIRERGDYNSISEATITLLELQNIIYFWIVDIYLQTVHGTLGTTPYQQWIKDIQRVPAILPKDRDQFNLICAKQYDRSMSHEGIHFKRLTYNSESLRMLRILYGNRAKVQIRVDPENIEKIWVYDQGNDVFIEVPCTDEEYAKNLTLLQQEMVLKERLEQQKIVEEETVNSLREAKTKLNEKLKRLSSSKGIKKRSQAVRIGDINTFNIEAVPLKKINKKSPRFLLDKIPDFKVLGDKEEDNE</sequence>
<evidence type="ECO:0000256" key="1">
    <source>
        <dbReference type="SAM" id="Coils"/>
    </source>
</evidence>
<dbReference type="InterPro" id="IPR015378">
    <property type="entry name" value="Transposase-like_Mu_C"/>
</dbReference>
<dbReference type="Pfam" id="PF09299">
    <property type="entry name" value="Mu-transpos_C"/>
    <property type="match status" value="1"/>
</dbReference>
<gene>
    <name evidence="3" type="ORF">MMG00_10260</name>
</gene>
<name>A0ABY3X6H2_9GAMM</name>
<evidence type="ECO:0000313" key="3">
    <source>
        <dbReference type="EMBL" id="UNM95598.1"/>
    </source>
</evidence>
<dbReference type="InterPro" id="IPR001584">
    <property type="entry name" value="Integrase_cat-core"/>
</dbReference>
<dbReference type="PROSITE" id="PS50994">
    <property type="entry name" value="INTEGRASE"/>
    <property type="match status" value="1"/>
</dbReference>
<accession>A0ABY3X6H2</accession>
<dbReference type="SUPFAM" id="SSF53098">
    <property type="entry name" value="Ribonuclease H-like"/>
    <property type="match status" value="1"/>
</dbReference>
<organism evidence="3 4">
    <name type="scientific">Ignatzschineria rhizosphaerae</name>
    <dbReference type="NCBI Taxonomy" id="2923279"/>
    <lineage>
        <taxon>Bacteria</taxon>
        <taxon>Pseudomonadati</taxon>
        <taxon>Pseudomonadota</taxon>
        <taxon>Gammaproteobacteria</taxon>
        <taxon>Cardiobacteriales</taxon>
        <taxon>Ignatzschineriaceae</taxon>
        <taxon>Ignatzschineria</taxon>
    </lineage>
</organism>
<evidence type="ECO:0000313" key="4">
    <source>
        <dbReference type="Proteomes" id="UP000829542"/>
    </source>
</evidence>
<dbReference type="InterPro" id="IPR036397">
    <property type="entry name" value="RNaseH_sf"/>
</dbReference>
<dbReference type="EMBL" id="CP093379">
    <property type="protein sequence ID" value="UNM95598.1"/>
    <property type="molecule type" value="Genomic_DNA"/>
</dbReference>
<proteinExistence type="predicted"/>
<dbReference type="Gene3D" id="3.30.420.10">
    <property type="entry name" value="Ribonuclease H-like superfamily/Ribonuclease H"/>
    <property type="match status" value="1"/>
</dbReference>
<protein>
    <submittedName>
        <fullName evidence="3">DDE-type integrase/transposase/recombinase</fullName>
    </submittedName>
</protein>
<evidence type="ECO:0000259" key="2">
    <source>
        <dbReference type="PROSITE" id="PS50994"/>
    </source>
</evidence>
<reference evidence="3 4" key="1">
    <citation type="submission" date="2022-03" db="EMBL/GenBank/DDBJ databases">
        <title>Ignatzschineria rhizosphaerae HR5S32.</title>
        <authorList>
            <person name="Sun J.Q."/>
            <person name="Feng J.Y."/>
        </authorList>
    </citation>
    <scope>NUCLEOTIDE SEQUENCE [LARGE SCALE GENOMIC DNA]</scope>
    <source>
        <strain evidence="3 4">HR5S32</strain>
    </source>
</reference>
<dbReference type="RefSeq" id="WP_242148002.1">
    <property type="nucleotide sequence ID" value="NZ_CP093379.1"/>
</dbReference>
<dbReference type="Proteomes" id="UP000829542">
    <property type="component" value="Chromosome"/>
</dbReference>
<keyword evidence="4" id="KW-1185">Reference proteome</keyword>
<keyword evidence="1" id="KW-0175">Coiled coil</keyword>
<dbReference type="InterPro" id="IPR012337">
    <property type="entry name" value="RNaseH-like_sf"/>
</dbReference>
<feature type="coiled-coil region" evidence="1">
    <location>
        <begin position="552"/>
        <end position="586"/>
    </location>
</feature>